<proteinExistence type="predicted"/>
<dbReference type="AlphaFoldDB" id="A0A1M6DAT2"/>
<evidence type="ECO:0000256" key="3">
    <source>
        <dbReference type="ARBA" id="ARBA00023141"/>
    </source>
</evidence>
<dbReference type="PANTHER" id="PTHR21089:SF1">
    <property type="entry name" value="BIFUNCTIONAL 3-DEHYDROQUINATE DEHYDRATASE_SHIKIMATE DEHYDROGENASE, CHLOROPLASTIC"/>
    <property type="match status" value="1"/>
</dbReference>
<dbReference type="InterPro" id="IPR036291">
    <property type="entry name" value="NAD(P)-bd_dom_sf"/>
</dbReference>
<dbReference type="Gene3D" id="3.40.50.720">
    <property type="entry name" value="NAD(P)-binding Rossmann-like Domain"/>
    <property type="match status" value="1"/>
</dbReference>
<dbReference type="GO" id="GO:0005829">
    <property type="term" value="C:cytosol"/>
    <property type="evidence" value="ECO:0007669"/>
    <property type="project" value="TreeGrafter"/>
</dbReference>
<dbReference type="GO" id="GO:0009073">
    <property type="term" value="P:aromatic amino acid family biosynthetic process"/>
    <property type="evidence" value="ECO:0007669"/>
    <property type="project" value="UniProtKB-KW"/>
</dbReference>
<dbReference type="SUPFAM" id="SSF53223">
    <property type="entry name" value="Aminoacid dehydrogenase-like, N-terminal domain"/>
    <property type="match status" value="1"/>
</dbReference>
<keyword evidence="2" id="KW-0560">Oxidoreductase</keyword>
<dbReference type="InterPro" id="IPR013708">
    <property type="entry name" value="Shikimate_DH-bd_N"/>
</dbReference>
<dbReference type="GO" id="GO:0019632">
    <property type="term" value="P:shikimate metabolic process"/>
    <property type="evidence" value="ECO:0007669"/>
    <property type="project" value="TreeGrafter"/>
</dbReference>
<evidence type="ECO:0000313" key="5">
    <source>
        <dbReference type="EMBL" id="SHI70372.1"/>
    </source>
</evidence>
<evidence type="ECO:0000313" key="6">
    <source>
        <dbReference type="Proteomes" id="UP000184335"/>
    </source>
</evidence>
<accession>A0A1M6DAT2</accession>
<dbReference type="Pfam" id="PF08501">
    <property type="entry name" value="Shikimate_dh_N"/>
    <property type="match status" value="1"/>
</dbReference>
<organism evidence="5 6">
    <name type="scientific">Cruoricaptor ignavus</name>
    <dbReference type="NCBI Taxonomy" id="1118202"/>
    <lineage>
        <taxon>Bacteria</taxon>
        <taxon>Pseudomonadati</taxon>
        <taxon>Bacteroidota</taxon>
        <taxon>Flavobacteriia</taxon>
        <taxon>Flavobacteriales</taxon>
        <taxon>Weeksellaceae</taxon>
        <taxon>Cruoricaptor</taxon>
    </lineage>
</organism>
<reference evidence="5 6" key="1">
    <citation type="submission" date="2016-11" db="EMBL/GenBank/DDBJ databases">
        <authorList>
            <person name="Jaros S."/>
            <person name="Januszkiewicz K."/>
            <person name="Wedrychowicz H."/>
        </authorList>
    </citation>
    <scope>NUCLEOTIDE SEQUENCE [LARGE SCALE GENOMIC DNA]</scope>
    <source>
        <strain evidence="5 6">DSM 25479</strain>
    </source>
</reference>
<dbReference type="PANTHER" id="PTHR21089">
    <property type="entry name" value="SHIKIMATE DEHYDROGENASE"/>
    <property type="match status" value="1"/>
</dbReference>
<dbReference type="GO" id="GO:0009423">
    <property type="term" value="P:chorismate biosynthetic process"/>
    <property type="evidence" value="ECO:0007669"/>
    <property type="project" value="TreeGrafter"/>
</dbReference>
<protein>
    <submittedName>
        <fullName evidence="5">Shikimate dehydrogenase</fullName>
    </submittedName>
</protein>
<keyword evidence="3" id="KW-0057">Aromatic amino acid biosynthesis</keyword>
<evidence type="ECO:0000256" key="2">
    <source>
        <dbReference type="ARBA" id="ARBA00023002"/>
    </source>
</evidence>
<evidence type="ECO:0000259" key="4">
    <source>
        <dbReference type="Pfam" id="PF08501"/>
    </source>
</evidence>
<dbReference type="InterPro" id="IPR046346">
    <property type="entry name" value="Aminoacid_DH-like_N_sf"/>
</dbReference>
<dbReference type="STRING" id="1118202.SAMN05443429_103179"/>
<dbReference type="Proteomes" id="UP000184335">
    <property type="component" value="Unassembled WGS sequence"/>
</dbReference>
<dbReference type="CDD" id="cd01065">
    <property type="entry name" value="NAD_bind_Shikimate_DH"/>
    <property type="match status" value="1"/>
</dbReference>
<dbReference type="SUPFAM" id="SSF51735">
    <property type="entry name" value="NAD(P)-binding Rossmann-fold domains"/>
    <property type="match status" value="1"/>
</dbReference>
<gene>
    <name evidence="5" type="ORF">SAMN05443429_103179</name>
</gene>
<dbReference type="GO" id="GO:0050661">
    <property type="term" value="F:NADP binding"/>
    <property type="evidence" value="ECO:0007669"/>
    <property type="project" value="TreeGrafter"/>
</dbReference>
<dbReference type="EMBL" id="FQYI01000003">
    <property type="protein sequence ID" value="SHI70372.1"/>
    <property type="molecule type" value="Genomic_DNA"/>
</dbReference>
<dbReference type="GO" id="GO:0004764">
    <property type="term" value="F:shikimate 3-dehydrogenase (NADP+) activity"/>
    <property type="evidence" value="ECO:0007669"/>
    <property type="project" value="InterPro"/>
</dbReference>
<feature type="domain" description="Shikimate dehydrogenase substrate binding N-terminal" evidence="4">
    <location>
        <begin position="8"/>
        <end position="89"/>
    </location>
</feature>
<keyword evidence="6" id="KW-1185">Reference proteome</keyword>
<sequence>MEKKRFGLLGKNISYSFSKKYFEEKFRELGLKNHSYDFFDFENLDDIESLFSQENLVGFNVTIPYKQEIIPYLTVLSEEAEKIGAVNTVKISGGEATGFNTDTFGFEQTLLKYKKPHHDKALILGNGGAAKAVKFVLEKHGIPYETVCKKGKINFENLTEELVRESKIIVQSTPVGTFPDIENSVKFPFNALSDKHLAIDLIYNPSETKFLKECRKNGAETVNGQLMLEMQAEKSWEIWYR</sequence>
<dbReference type="InterPro" id="IPR022893">
    <property type="entry name" value="Shikimate_DH_fam"/>
</dbReference>
<dbReference type="OrthoDB" id="9792692at2"/>
<dbReference type="Gene3D" id="3.40.50.10860">
    <property type="entry name" value="Leucine Dehydrogenase, chain A, domain 1"/>
    <property type="match status" value="1"/>
</dbReference>
<dbReference type="RefSeq" id="WP_073178925.1">
    <property type="nucleotide sequence ID" value="NZ_FQYI01000003.1"/>
</dbReference>
<evidence type="ECO:0000256" key="1">
    <source>
        <dbReference type="ARBA" id="ARBA00004871"/>
    </source>
</evidence>
<keyword evidence="3" id="KW-0028">Amino-acid biosynthesis</keyword>
<comment type="pathway">
    <text evidence="1">Metabolic intermediate biosynthesis; chorismate biosynthesis; chorismate from D-erythrose 4-phosphate and phosphoenolpyruvate: step 4/7.</text>
</comment>
<name>A0A1M6DAT2_9FLAO</name>